<name>A0A6P8EQ18_CLUHA</name>
<feature type="compositionally biased region" description="Low complexity" evidence="4">
    <location>
        <begin position="1112"/>
        <end position="1123"/>
    </location>
</feature>
<feature type="compositionally biased region" description="Low complexity" evidence="4">
    <location>
        <begin position="32"/>
        <end position="64"/>
    </location>
</feature>
<feature type="region of interest" description="Disordered" evidence="4">
    <location>
        <begin position="321"/>
        <end position="474"/>
    </location>
</feature>
<feature type="compositionally biased region" description="Polar residues" evidence="4">
    <location>
        <begin position="77"/>
        <end position="101"/>
    </location>
</feature>
<feature type="compositionally biased region" description="Polar residues" evidence="4">
    <location>
        <begin position="256"/>
        <end position="280"/>
    </location>
</feature>
<feature type="region of interest" description="Disordered" evidence="4">
    <location>
        <begin position="1323"/>
        <end position="1348"/>
    </location>
</feature>
<feature type="compositionally biased region" description="Low complexity" evidence="4">
    <location>
        <begin position="1021"/>
        <end position="1056"/>
    </location>
</feature>
<feature type="compositionally biased region" description="Gly residues" evidence="4">
    <location>
        <begin position="159"/>
        <end position="175"/>
    </location>
</feature>
<dbReference type="RefSeq" id="XP_031414185.1">
    <property type="nucleotide sequence ID" value="XM_031558325.2"/>
</dbReference>
<feature type="compositionally biased region" description="Pro residues" evidence="4">
    <location>
        <begin position="359"/>
        <end position="370"/>
    </location>
</feature>
<dbReference type="InterPro" id="IPR024670">
    <property type="entry name" value="BCL9_beta-catenin-bd_dom"/>
</dbReference>
<feature type="compositionally biased region" description="Polar residues" evidence="4">
    <location>
        <begin position="401"/>
        <end position="417"/>
    </location>
</feature>
<keyword evidence="3" id="KW-0539">Nucleus</keyword>
<keyword evidence="6" id="KW-1185">Reference proteome</keyword>
<accession>A0A6P8EQ18</accession>
<evidence type="ECO:0000313" key="7">
    <source>
        <dbReference type="RefSeq" id="XP_012696232.1"/>
    </source>
</evidence>
<dbReference type="InterPro" id="IPR013083">
    <property type="entry name" value="Znf_RING/FYVE/PHD"/>
</dbReference>
<organism evidence="6 8">
    <name type="scientific">Clupea harengus</name>
    <name type="common">Atlantic herring</name>
    <dbReference type="NCBI Taxonomy" id="7950"/>
    <lineage>
        <taxon>Eukaryota</taxon>
        <taxon>Metazoa</taxon>
        <taxon>Chordata</taxon>
        <taxon>Craniata</taxon>
        <taxon>Vertebrata</taxon>
        <taxon>Euteleostomi</taxon>
        <taxon>Actinopterygii</taxon>
        <taxon>Neopterygii</taxon>
        <taxon>Teleostei</taxon>
        <taxon>Clupei</taxon>
        <taxon>Clupeiformes</taxon>
        <taxon>Clupeoidei</taxon>
        <taxon>Clupeidae</taxon>
        <taxon>Clupea</taxon>
    </lineage>
</organism>
<proteinExistence type="inferred from homology"/>
<comment type="similarity">
    <text evidence="2">Belongs to the BCL9 family.</text>
</comment>
<gene>
    <name evidence="7 8" type="primary">LOC105911894</name>
</gene>
<dbReference type="GO" id="GO:0008013">
    <property type="term" value="F:beta-catenin binding"/>
    <property type="evidence" value="ECO:0007669"/>
    <property type="project" value="InterPro"/>
</dbReference>
<feature type="compositionally biased region" description="Low complexity" evidence="4">
    <location>
        <begin position="129"/>
        <end position="141"/>
    </location>
</feature>
<feature type="compositionally biased region" description="Pro residues" evidence="4">
    <location>
        <begin position="421"/>
        <end position="431"/>
    </location>
</feature>
<feature type="compositionally biased region" description="Basic and acidic residues" evidence="4">
    <location>
        <begin position="1"/>
        <end position="27"/>
    </location>
</feature>
<evidence type="ECO:0000256" key="4">
    <source>
        <dbReference type="SAM" id="MobiDB-lite"/>
    </source>
</evidence>
<feature type="region of interest" description="Disordered" evidence="4">
    <location>
        <begin position="808"/>
        <end position="1067"/>
    </location>
</feature>
<dbReference type="Pfam" id="PF11502">
    <property type="entry name" value="BCL9"/>
    <property type="match status" value="1"/>
</dbReference>
<reference evidence="7 8" key="1">
    <citation type="submission" date="2025-04" db="UniProtKB">
        <authorList>
            <consortium name="RefSeq"/>
        </authorList>
    </citation>
    <scope>IDENTIFICATION</scope>
</reference>
<feature type="region of interest" description="Disordered" evidence="4">
    <location>
        <begin position="494"/>
        <end position="574"/>
    </location>
</feature>
<dbReference type="GO" id="GO:0060070">
    <property type="term" value="P:canonical Wnt signaling pathway"/>
    <property type="evidence" value="ECO:0007669"/>
    <property type="project" value="InterPro"/>
</dbReference>
<feature type="domain" description="B-cell lymphoma 9 beta-catenin binding" evidence="5">
    <location>
        <begin position="466"/>
        <end position="503"/>
    </location>
</feature>
<dbReference type="InterPro" id="IPR015668">
    <property type="entry name" value="Bcl-9/Bcl-9l"/>
</dbReference>
<sequence length="1487" mass="154654">MLEVAEDRSTGAPGRTERARERAREDQGCDVPPRSTRAKATAATAPGAHTHTPPHPLSHTTPSPQQHPAPPSAGSVGLSSMHPSNAKVRNSPSAHTQSSPKSKQEAMVRSPPVMSPSSAAQMDSKLPNQGKQGAGSQSQSSPCDPKALGGGHNPKAPLGGLGLKNGQSIGGGAKGGAKVKRERSTSAESYEQHDEATTTNDNEPKEMGSRAKRLCVSERRQPYSGADWCSGGETDEEDAGFYNCNSGEMKPEPSALSATTPTQNALGGQSSGPETGCGQKSGTKVCYIFTTEMANKAAEAVITGHADSLIAYHTSHISNGNKPTLPMMGPMGSGPKQSGAPPSSQPTEQNHQPASKPAAPGPQQPAPPSQPQASAPGTKPQDGPSSVGLDSKSIPGGSPQDGGSQEASTHPAGSTSEGNPPQGPGGYPPMELPKGAEGQLTTQQLQQQQHQQLSQELMSLGENMDGLSQEQLEHRERSLQTLRDIQRMLFPDDKDMAAMGPQGNMGGPPPNPMMEGPGGPKKPEQGPLQAMMAQSQSLGKPGGPRPDGPQFGPPGPRDMPFPEEPGPHCPHHGLPGEVGGETEQMAWLKLQQEFYEEKKRKQEIMMHPHGPRMMRGPPPPYQMNPGDGWGPGGPEPFPEQMGMGGPPRGMHPQMQRFPGMMNPEMDGGPHMPRPGMNWHEGDGRGFPQGMFGPGGPGGRVERFPNPQAVQEAMFQQGMGDKQGMMMDMNRMMGNPRHMEPGPGGMMFPRMPGEGPMSPSSRMEFVKGLSRGDMGDFGMGPGNMGMGPNPQMMNPKMGMSPEEMMKMRGGGGPMPENMGPQQKMMQGPPFPDQPHPGDFNMGPNRQFPPMNQQLGLVNVGRGPRGEPPFGPDQRQGPGGNGRMHPNMHPNQPPNAGPPPPPPNQRGGGRKQSEQAMSPGMNPLKSPPLRQVQSPMLASPSAGLKSPQTPSQLAGILTGTAPTSMATASASIKSPPIMGSAGASPVHMKSPSVPAPSPGWTSSPKPPLQSPGAPQGGKPPPNMMSSSEPGVPSSAPPSSSSSNQPGPGNNSMPSSGPYSMPPEPTLSQNPLSIMMSRMSKFAMPSSTPLYHDAIKTVASSDDDSPPARSPNLPNNNNGMAGMGMNQHPGHPRMMTPGSSGPMSALSPMGMNPMGAQPLPHGMPGQMPNQMPSPGSMGPGMPPHPGNMGPGGMMPQGMMMPPVHQDPGMMGQGRMGLPPHRGYPPGQSPPQHGPYPHNGPGPQGFPPGMGFPGEGGPMGRMGPGGGPEPGMCKPGGGGPEYGGGMGGVFDSDLQEVMRQGASGIPEFDLSRIMPSDKPSQTLSYFPRDGKPPPHHGGPPGFPPQMQAMMGDGSPRMMGGHGPMGPQDMPMGGGGHGGMRSQGFMGPGGMMGPQGGMAGPQGGMGGPQHRMLSPGQQQAMMGGPGMMQGKERGPIYNHPGPGGSPNMMMSLQGMGGPQQTMMMPQMRPRGHPGDMGMNFNPGPGNPGNMMF</sequence>
<feature type="compositionally biased region" description="Low complexity" evidence="4">
    <location>
        <begin position="107"/>
        <end position="120"/>
    </location>
</feature>
<feature type="compositionally biased region" description="Pro residues" evidence="4">
    <location>
        <begin position="889"/>
        <end position="902"/>
    </location>
</feature>
<dbReference type="GO" id="GO:0048703">
    <property type="term" value="P:embryonic viscerocranium morphogenesis"/>
    <property type="evidence" value="ECO:0007669"/>
    <property type="project" value="Ensembl"/>
</dbReference>
<dbReference type="Gene3D" id="3.30.40.10">
    <property type="entry name" value="Zinc/RING finger domain, C3HC4 (zinc finger)"/>
    <property type="match status" value="1"/>
</dbReference>
<dbReference type="PANTHER" id="PTHR15185">
    <property type="entry name" value="BCL9"/>
    <property type="match status" value="1"/>
</dbReference>
<dbReference type="GeneID" id="105911894"/>
<evidence type="ECO:0000256" key="2">
    <source>
        <dbReference type="ARBA" id="ARBA00009200"/>
    </source>
</evidence>
<feature type="compositionally biased region" description="Pro residues" evidence="4">
    <location>
        <begin position="1223"/>
        <end position="1242"/>
    </location>
</feature>
<comment type="subcellular location">
    <subcellularLocation>
        <location evidence="1">Nucleus</location>
    </subcellularLocation>
</comment>
<evidence type="ECO:0000259" key="5">
    <source>
        <dbReference type="Pfam" id="PF11502"/>
    </source>
</evidence>
<evidence type="ECO:0000256" key="3">
    <source>
        <dbReference type="ARBA" id="ARBA00023242"/>
    </source>
</evidence>
<dbReference type="PANTHER" id="PTHR15185:SF5">
    <property type="entry name" value="B-CELL CLL_LYMPHOMA 9 PROTEIN"/>
    <property type="match status" value="1"/>
</dbReference>
<feature type="compositionally biased region" description="Low complexity" evidence="4">
    <location>
        <begin position="956"/>
        <end position="969"/>
    </location>
</feature>
<dbReference type="KEGG" id="char:105911894"/>
<dbReference type="RefSeq" id="XP_012696232.1">
    <property type="nucleotide sequence ID" value="XM_012840778.3"/>
</dbReference>
<dbReference type="GO" id="GO:0045944">
    <property type="term" value="P:positive regulation of transcription by RNA polymerase II"/>
    <property type="evidence" value="ECO:0007669"/>
    <property type="project" value="TreeGrafter"/>
</dbReference>
<feature type="region of interest" description="Disordered" evidence="4">
    <location>
        <begin position="1209"/>
        <end position="1276"/>
    </location>
</feature>
<feature type="compositionally biased region" description="Basic and acidic residues" evidence="4">
    <location>
        <begin position="182"/>
        <end position="216"/>
    </location>
</feature>
<feature type="compositionally biased region" description="Gly residues" evidence="4">
    <location>
        <begin position="1247"/>
        <end position="1276"/>
    </location>
</feature>
<feature type="compositionally biased region" description="Low complexity" evidence="4">
    <location>
        <begin position="439"/>
        <end position="460"/>
    </location>
</feature>
<feature type="compositionally biased region" description="Pro residues" evidence="4">
    <location>
        <begin position="543"/>
        <end position="568"/>
    </location>
</feature>
<dbReference type="GeneTree" id="ENSGT00730000110915"/>
<dbReference type="Proteomes" id="UP000515152">
    <property type="component" value="Chromosome 21"/>
</dbReference>
<feature type="region of interest" description="Disordered" evidence="4">
    <location>
        <begin position="1"/>
        <end position="216"/>
    </location>
</feature>
<dbReference type="GO" id="GO:0060828">
    <property type="term" value="P:regulation of canonical Wnt signaling pathway"/>
    <property type="evidence" value="ECO:0007669"/>
    <property type="project" value="Ensembl"/>
</dbReference>
<feature type="region of interest" description="Disordered" evidence="4">
    <location>
        <begin position="249"/>
        <end position="280"/>
    </location>
</feature>
<evidence type="ECO:0000313" key="8">
    <source>
        <dbReference type="RefSeq" id="XP_031414185.1"/>
    </source>
</evidence>
<feature type="compositionally biased region" description="Polar residues" evidence="4">
    <location>
        <begin position="340"/>
        <end position="351"/>
    </location>
</feature>
<dbReference type="OrthoDB" id="7668649at2759"/>
<evidence type="ECO:0000256" key="1">
    <source>
        <dbReference type="ARBA" id="ARBA00004123"/>
    </source>
</evidence>
<dbReference type="GO" id="GO:1990907">
    <property type="term" value="C:beta-catenin-TCF complex"/>
    <property type="evidence" value="ECO:0007669"/>
    <property type="project" value="TreeGrafter"/>
</dbReference>
<dbReference type="GO" id="GO:0003713">
    <property type="term" value="F:transcription coactivator activity"/>
    <property type="evidence" value="ECO:0007669"/>
    <property type="project" value="InterPro"/>
</dbReference>
<evidence type="ECO:0000313" key="6">
    <source>
        <dbReference type="Proteomes" id="UP000515152"/>
    </source>
</evidence>
<feature type="region of interest" description="Disordered" evidence="4">
    <location>
        <begin position="1095"/>
        <end position="1154"/>
    </location>
</feature>
<dbReference type="GO" id="GO:0007507">
    <property type="term" value="P:heart development"/>
    <property type="evidence" value="ECO:0007669"/>
    <property type="project" value="Ensembl"/>
</dbReference>
<protein>
    <submittedName>
        <fullName evidence="7 8">B-cell CLL/lymphoma 9 protein-like isoform X1</fullName>
    </submittedName>
</protein>